<dbReference type="Proteomes" id="UP001232750">
    <property type="component" value="Unassembled WGS sequence"/>
</dbReference>
<feature type="domain" description="PucR C-terminal helix-turn-helix" evidence="2">
    <location>
        <begin position="457"/>
        <end position="514"/>
    </location>
</feature>
<dbReference type="PANTHER" id="PTHR33744">
    <property type="entry name" value="CARBOHYDRATE DIACID REGULATOR"/>
    <property type="match status" value="1"/>
</dbReference>
<dbReference type="InterPro" id="IPR025736">
    <property type="entry name" value="PucR_C-HTH_dom"/>
</dbReference>
<organism evidence="4 5">
    <name type="scientific">Gordonibacter faecis</name>
    <dbReference type="NCBI Taxonomy" id="3047475"/>
    <lineage>
        <taxon>Bacteria</taxon>
        <taxon>Bacillati</taxon>
        <taxon>Actinomycetota</taxon>
        <taxon>Coriobacteriia</taxon>
        <taxon>Eggerthellales</taxon>
        <taxon>Eggerthellaceae</taxon>
        <taxon>Gordonibacter</taxon>
    </lineage>
</organism>
<feature type="domain" description="CdaR GGDEF-like" evidence="3">
    <location>
        <begin position="291"/>
        <end position="404"/>
    </location>
</feature>
<evidence type="ECO:0000259" key="2">
    <source>
        <dbReference type="Pfam" id="PF13556"/>
    </source>
</evidence>
<sequence>MELGYGYIREYMTKRFTVLSASKDRRARYAMPAVYSKGVPVEAKRIYLMRLESANDERVICEDILSIICCESGTYLSESEALGRPQRKGRTLYLEVPDGGLLEVCASLLDLFHREGVWREALWRLHQDREGSTIKNFLDASVDLFDGMLVYYPAGEWRGCVFSTADDWKATRVWGLVDEDGRYSEEIDYSCLEEAIGSTEPLATQITDRFGDVLDVLAVPVRVSDGSCLGLLLVPLPDGLATEAQTWHLSQLRVALEAFLNTQTSLDGKEIVSPHSLLKLLLSDKTENLRSIKRHLKAFGFPHCGNYACAIVDLNTYGSYKTIPLQQNCAIIEGMGEGYLTVQHESDVFVLADLSRCKPALPEFFQKVVKYYSAYPMQIGVSFPFSDLLQVGKYVQQAKAALELGAEAHPSRKTHWFTDVAATYILLHGTERLPARMLCSPGVLELQKQSDSGGVDYLETLTSYIENLYNASLTAKALHIHRSTLQYRLERIAAITELNLEDPDDRLYLEFSLALLRQR</sequence>
<reference evidence="4 5" key="1">
    <citation type="submission" date="2023-05" db="EMBL/GenBank/DDBJ databases">
        <title>Gordonibacter KGMB12511T sp. nov., isolated from faeces of healthy Korean.</title>
        <authorList>
            <person name="Kim H.S."/>
            <person name="Kim J.-S."/>
            <person name="Suh M.K."/>
            <person name="Eom M.K."/>
            <person name="Do H.E."/>
            <person name="Lee J.-S."/>
        </authorList>
    </citation>
    <scope>NUCLEOTIDE SEQUENCE [LARGE SCALE GENOMIC DNA]</scope>
    <source>
        <strain evidence="4 5">KGMB12511</strain>
    </source>
</reference>
<dbReference type="InterPro" id="IPR042070">
    <property type="entry name" value="PucR_C-HTH_sf"/>
</dbReference>
<gene>
    <name evidence="4" type="ORF">QNJ86_07415</name>
</gene>
<dbReference type="Gene3D" id="1.10.10.2840">
    <property type="entry name" value="PucR C-terminal helix-turn-helix domain"/>
    <property type="match status" value="1"/>
</dbReference>
<comment type="similarity">
    <text evidence="1">Belongs to the CdaR family.</text>
</comment>
<keyword evidence="5" id="KW-1185">Reference proteome</keyword>
<dbReference type="RefSeq" id="WP_283831966.1">
    <property type="nucleotide sequence ID" value="NZ_JASJEU010000013.1"/>
</dbReference>
<evidence type="ECO:0000313" key="5">
    <source>
        <dbReference type="Proteomes" id="UP001232750"/>
    </source>
</evidence>
<evidence type="ECO:0000256" key="1">
    <source>
        <dbReference type="ARBA" id="ARBA00006754"/>
    </source>
</evidence>
<evidence type="ECO:0000259" key="3">
    <source>
        <dbReference type="Pfam" id="PF17853"/>
    </source>
</evidence>
<comment type="caution">
    <text evidence="4">The sequence shown here is derived from an EMBL/GenBank/DDBJ whole genome shotgun (WGS) entry which is preliminary data.</text>
</comment>
<dbReference type="InterPro" id="IPR041522">
    <property type="entry name" value="CdaR_GGDEF"/>
</dbReference>
<accession>A0ABT7DM81</accession>
<dbReference type="Pfam" id="PF17853">
    <property type="entry name" value="GGDEF_2"/>
    <property type="match status" value="1"/>
</dbReference>
<protein>
    <submittedName>
        <fullName evidence="4">Helix-turn-helix domain-containing protein</fullName>
    </submittedName>
</protein>
<proteinExistence type="inferred from homology"/>
<dbReference type="Pfam" id="PF13556">
    <property type="entry name" value="HTH_30"/>
    <property type="match status" value="1"/>
</dbReference>
<dbReference type="InterPro" id="IPR051448">
    <property type="entry name" value="CdaR-like_regulators"/>
</dbReference>
<name>A0ABT7DM81_9ACTN</name>
<dbReference type="EMBL" id="JASJEU010000013">
    <property type="protein sequence ID" value="MDJ1650625.1"/>
    <property type="molecule type" value="Genomic_DNA"/>
</dbReference>
<evidence type="ECO:0000313" key="4">
    <source>
        <dbReference type="EMBL" id="MDJ1650625.1"/>
    </source>
</evidence>